<evidence type="ECO:0000313" key="7">
    <source>
        <dbReference type="EMBL" id="KHD74857.1"/>
    </source>
</evidence>
<evidence type="ECO:0000256" key="4">
    <source>
        <dbReference type="ARBA" id="ARBA00023136"/>
    </source>
</evidence>
<proteinExistence type="predicted"/>
<dbReference type="AlphaFoldDB" id="A0A0A6X440"/>
<evidence type="ECO:0000259" key="6">
    <source>
        <dbReference type="Pfam" id="PF12698"/>
    </source>
</evidence>
<dbReference type="Pfam" id="PF12698">
    <property type="entry name" value="ABC2_membrane_3"/>
    <property type="match status" value="1"/>
</dbReference>
<dbReference type="STRING" id="1869.MB27_26380"/>
<comment type="caution">
    <text evidence="7">The sequence shown here is derived from an EMBL/GenBank/DDBJ whole genome shotgun (WGS) entry which is preliminary data.</text>
</comment>
<dbReference type="Proteomes" id="UP000054537">
    <property type="component" value="Unassembled WGS sequence"/>
</dbReference>
<feature type="transmembrane region" description="Helical" evidence="5">
    <location>
        <begin position="47"/>
        <end position="69"/>
    </location>
</feature>
<dbReference type="OrthoDB" id="3399482at2"/>
<keyword evidence="3 5" id="KW-1133">Transmembrane helix</keyword>
<dbReference type="EMBL" id="JRTT01000035">
    <property type="protein sequence ID" value="KHD74857.1"/>
    <property type="molecule type" value="Genomic_DNA"/>
</dbReference>
<comment type="subcellular location">
    <subcellularLocation>
        <location evidence="1">Membrane</location>
        <topology evidence="1">Multi-pass membrane protein</topology>
    </subcellularLocation>
</comment>
<sequence>MLIAGAEFTLLYRHRMTLAMGAILPVALGLLILWAEADSGRAGSGTAAGLVLVTLITLTAYVSGTTILAGRRQQSVLRRLRTSGASDTAILVGSLAPSALLTVVQAGFLLGLVMASGGSLPVDLAPLLLAVVTGVVAGCGLAALTAAFTSAPELAQLTTTPIGVAFLGGAMWVMRTPPDEVTWSMLALPGGAVTQLARMAWQVPGATGLVPAATSLVITAVLAVVVAVRVFVWDLRR</sequence>
<feature type="transmembrane region" description="Helical" evidence="5">
    <location>
        <begin position="127"/>
        <end position="147"/>
    </location>
</feature>
<gene>
    <name evidence="7" type="ORF">MB27_26380</name>
</gene>
<keyword evidence="4 5" id="KW-0472">Membrane</keyword>
<evidence type="ECO:0000256" key="2">
    <source>
        <dbReference type="ARBA" id="ARBA00022692"/>
    </source>
</evidence>
<dbReference type="GO" id="GO:0016020">
    <property type="term" value="C:membrane"/>
    <property type="evidence" value="ECO:0007669"/>
    <property type="project" value="UniProtKB-SubCell"/>
</dbReference>
<evidence type="ECO:0000256" key="5">
    <source>
        <dbReference type="SAM" id="Phobius"/>
    </source>
</evidence>
<feature type="transmembrane region" description="Helical" evidence="5">
    <location>
        <begin position="16"/>
        <end position="35"/>
    </location>
</feature>
<evidence type="ECO:0000313" key="8">
    <source>
        <dbReference type="Proteomes" id="UP000054537"/>
    </source>
</evidence>
<feature type="transmembrane region" description="Helical" evidence="5">
    <location>
        <begin position="209"/>
        <end position="232"/>
    </location>
</feature>
<evidence type="ECO:0000256" key="3">
    <source>
        <dbReference type="ARBA" id="ARBA00022989"/>
    </source>
</evidence>
<dbReference type="InterPro" id="IPR013525">
    <property type="entry name" value="ABC2_TM"/>
</dbReference>
<dbReference type="RefSeq" id="WP_043528689.1">
    <property type="nucleotide sequence ID" value="NZ_BAABKU010000004.1"/>
</dbReference>
<organism evidence="7 8">
    <name type="scientific">Actinoplanes utahensis</name>
    <dbReference type="NCBI Taxonomy" id="1869"/>
    <lineage>
        <taxon>Bacteria</taxon>
        <taxon>Bacillati</taxon>
        <taxon>Actinomycetota</taxon>
        <taxon>Actinomycetes</taxon>
        <taxon>Micromonosporales</taxon>
        <taxon>Micromonosporaceae</taxon>
        <taxon>Actinoplanes</taxon>
    </lineage>
</organism>
<feature type="domain" description="ABC-2 type transporter transmembrane" evidence="6">
    <location>
        <begin position="48"/>
        <end position="227"/>
    </location>
</feature>
<reference evidence="7 8" key="1">
    <citation type="submission" date="2014-10" db="EMBL/GenBank/DDBJ databases">
        <title>Draft genome sequence of Actinoplanes utahensis NRRL 12052.</title>
        <authorList>
            <person name="Velasco-Bucheli B."/>
            <person name="del Cerro C."/>
            <person name="Hormigo D."/>
            <person name="Garcia J.L."/>
            <person name="Acebal C."/>
            <person name="Arroyo M."/>
            <person name="de la Mata I."/>
        </authorList>
    </citation>
    <scope>NUCLEOTIDE SEQUENCE [LARGE SCALE GENOMIC DNA]</scope>
    <source>
        <strain evidence="7 8">NRRL 12052</strain>
    </source>
</reference>
<protein>
    <recommendedName>
        <fullName evidence="6">ABC-2 type transporter transmembrane domain-containing protein</fullName>
    </recommendedName>
</protein>
<name>A0A0A6X440_ACTUT</name>
<accession>A0A0A6X440</accession>
<dbReference type="eggNOG" id="COG0842">
    <property type="taxonomic scope" value="Bacteria"/>
</dbReference>
<feature type="transmembrane region" description="Helical" evidence="5">
    <location>
        <begin position="154"/>
        <end position="174"/>
    </location>
</feature>
<feature type="transmembrane region" description="Helical" evidence="5">
    <location>
        <begin position="90"/>
        <end position="115"/>
    </location>
</feature>
<evidence type="ECO:0000256" key="1">
    <source>
        <dbReference type="ARBA" id="ARBA00004141"/>
    </source>
</evidence>
<keyword evidence="8" id="KW-1185">Reference proteome</keyword>
<keyword evidence="2 5" id="KW-0812">Transmembrane</keyword>
<dbReference type="GO" id="GO:0140359">
    <property type="term" value="F:ABC-type transporter activity"/>
    <property type="evidence" value="ECO:0007669"/>
    <property type="project" value="InterPro"/>
</dbReference>